<dbReference type="Pfam" id="PF02518">
    <property type="entry name" value="HATPase_c"/>
    <property type="match status" value="1"/>
</dbReference>
<keyword evidence="5 9" id="KW-0418">Kinase</keyword>
<feature type="transmembrane region" description="Helical" evidence="7">
    <location>
        <begin position="34"/>
        <end position="53"/>
    </location>
</feature>
<feature type="region of interest" description="Disordered" evidence="6">
    <location>
        <begin position="812"/>
        <end position="1168"/>
    </location>
</feature>
<evidence type="ECO:0000256" key="4">
    <source>
        <dbReference type="ARBA" id="ARBA00022679"/>
    </source>
</evidence>
<name>A0AAE3ZFR1_9ACTN</name>
<evidence type="ECO:0000313" key="9">
    <source>
        <dbReference type="EMBL" id="MDR7302422.1"/>
    </source>
</evidence>
<keyword evidence="4" id="KW-0808">Transferase</keyword>
<dbReference type="InterPro" id="IPR050428">
    <property type="entry name" value="TCS_sensor_his_kinase"/>
</dbReference>
<evidence type="ECO:0000259" key="8">
    <source>
        <dbReference type="SMART" id="SM00387"/>
    </source>
</evidence>
<dbReference type="AlphaFoldDB" id="A0AAE3ZFR1"/>
<evidence type="ECO:0000256" key="5">
    <source>
        <dbReference type="ARBA" id="ARBA00022777"/>
    </source>
</evidence>
<proteinExistence type="predicted"/>
<dbReference type="Gene3D" id="3.30.565.10">
    <property type="entry name" value="Histidine kinase-like ATPase, C-terminal domain"/>
    <property type="match status" value="1"/>
</dbReference>
<dbReference type="Gene3D" id="6.10.340.10">
    <property type="match status" value="1"/>
</dbReference>
<evidence type="ECO:0000313" key="10">
    <source>
        <dbReference type="Proteomes" id="UP001180845"/>
    </source>
</evidence>
<feature type="transmembrane region" description="Helical" evidence="7">
    <location>
        <begin position="331"/>
        <end position="352"/>
    </location>
</feature>
<evidence type="ECO:0000256" key="1">
    <source>
        <dbReference type="ARBA" id="ARBA00000085"/>
    </source>
</evidence>
<dbReference type="GO" id="GO:0005886">
    <property type="term" value="C:plasma membrane"/>
    <property type="evidence" value="ECO:0007669"/>
    <property type="project" value="TreeGrafter"/>
</dbReference>
<dbReference type="InterPro" id="IPR013587">
    <property type="entry name" value="Nitrate/nitrite_sensing"/>
</dbReference>
<feature type="compositionally biased region" description="Polar residues" evidence="6">
    <location>
        <begin position="973"/>
        <end position="987"/>
    </location>
</feature>
<keyword evidence="10" id="KW-1185">Reference proteome</keyword>
<accession>A0AAE3ZFR1</accession>
<keyword evidence="3" id="KW-0597">Phosphoprotein</keyword>
<evidence type="ECO:0000256" key="7">
    <source>
        <dbReference type="SAM" id="Phobius"/>
    </source>
</evidence>
<evidence type="ECO:0000256" key="2">
    <source>
        <dbReference type="ARBA" id="ARBA00012438"/>
    </source>
</evidence>
<comment type="caution">
    <text evidence="9">The sequence shown here is derived from an EMBL/GenBank/DDBJ whole genome shotgun (WGS) entry which is preliminary data.</text>
</comment>
<gene>
    <name evidence="9" type="ORF">JOF55_002603</name>
</gene>
<feature type="compositionally biased region" description="Low complexity" evidence="6">
    <location>
        <begin position="945"/>
        <end position="954"/>
    </location>
</feature>
<evidence type="ECO:0000256" key="6">
    <source>
        <dbReference type="SAM" id="MobiDB-lite"/>
    </source>
</evidence>
<evidence type="ECO:0000256" key="3">
    <source>
        <dbReference type="ARBA" id="ARBA00022553"/>
    </source>
</evidence>
<dbReference type="PANTHER" id="PTHR45436">
    <property type="entry name" value="SENSOR HISTIDINE KINASE YKOH"/>
    <property type="match status" value="1"/>
</dbReference>
<feature type="compositionally biased region" description="Polar residues" evidence="6">
    <location>
        <begin position="703"/>
        <end position="713"/>
    </location>
</feature>
<dbReference type="GO" id="GO:0004673">
    <property type="term" value="F:protein histidine kinase activity"/>
    <property type="evidence" value="ECO:0007669"/>
    <property type="project" value="UniProtKB-EC"/>
</dbReference>
<feature type="compositionally biased region" description="Low complexity" evidence="6">
    <location>
        <begin position="779"/>
        <end position="791"/>
    </location>
</feature>
<feature type="compositionally biased region" description="Pro residues" evidence="6">
    <location>
        <begin position="677"/>
        <end position="696"/>
    </location>
</feature>
<dbReference type="GO" id="GO:0000160">
    <property type="term" value="P:phosphorelay signal transduction system"/>
    <property type="evidence" value="ECO:0007669"/>
    <property type="project" value="TreeGrafter"/>
</dbReference>
<dbReference type="SMART" id="SM00387">
    <property type="entry name" value="HATPase_c"/>
    <property type="match status" value="1"/>
</dbReference>
<dbReference type="InterPro" id="IPR036890">
    <property type="entry name" value="HATPase_C_sf"/>
</dbReference>
<feature type="compositionally biased region" description="Basic and acidic residues" evidence="6">
    <location>
        <begin position="1004"/>
        <end position="1017"/>
    </location>
</feature>
<feature type="domain" description="Histidine kinase/HSP90-like ATPase" evidence="8">
    <location>
        <begin position="534"/>
        <end position="646"/>
    </location>
</feature>
<keyword evidence="7" id="KW-0472">Membrane</keyword>
<feature type="compositionally biased region" description="Low complexity" evidence="6">
    <location>
        <begin position="1089"/>
        <end position="1100"/>
    </location>
</feature>
<keyword evidence="7" id="KW-0812">Transmembrane</keyword>
<keyword evidence="7" id="KW-1133">Transmembrane helix</keyword>
<dbReference type="InterPro" id="IPR003594">
    <property type="entry name" value="HATPase_dom"/>
</dbReference>
<feature type="compositionally biased region" description="Polar residues" evidence="6">
    <location>
        <begin position="731"/>
        <end position="742"/>
    </location>
</feature>
<dbReference type="RefSeq" id="WP_310273944.1">
    <property type="nucleotide sequence ID" value="NZ_JAVDXW010000001.1"/>
</dbReference>
<dbReference type="EMBL" id="JAVDXW010000001">
    <property type="protein sequence ID" value="MDR7302422.1"/>
    <property type="molecule type" value="Genomic_DNA"/>
</dbReference>
<protein>
    <recommendedName>
        <fullName evidence="2">histidine kinase</fullName>
        <ecNumber evidence="2">2.7.13.3</ecNumber>
    </recommendedName>
</protein>
<comment type="catalytic activity">
    <reaction evidence="1">
        <text>ATP + protein L-histidine = ADP + protein N-phospho-L-histidine.</text>
        <dbReference type="EC" id="2.7.13.3"/>
    </reaction>
</comment>
<dbReference type="PANTHER" id="PTHR45436:SF5">
    <property type="entry name" value="SENSOR HISTIDINE KINASE TRCS"/>
    <property type="match status" value="1"/>
</dbReference>
<sequence length="1168" mass="125588">MTGTERATASESGRRTSRRGAIAQWRNWRIPVKLAAVVLVPVVFALTLGVFQIRDQVQRAESYEEIGSMLSARDRIQPLLTGLQEERTLAAAFLSGSGDLKALRAKAAAVTKAVSHAPEVLETVGEFSPTAASQFGELQKQLGQLKKLRKQVFTRSIGPVAAVQAYSDMVGALLGLERSVISDLGDPEVYGPVNALHELSTAEDEIRIQQALIGTALAQDNFSPALLDAVNDSRARLTSRLAEFRAAADPQQQRNYQRTVEVPAAAPREQSLDNILQLASSGDTEDITLTVSEWNAQSRALTSRTTQVRTGLSQHLQQVASGLYEDASDRAGFITVLLSAALMLAVVIIYAISRNLLGSLATLRRSALDAAQYQLPEAVSRVRQGEQTENSVTEVPVSTTEEIGQVARAFDEVNRQALYLAAEQASLRRGYSDSFINVSRRSQSLLERQLRLFEQLEQDEDDPDQLATLFRLDHLATRMRRNNENLMVLSGNDLARRFNQPAPVADVLRAAVSEIEHYPRVVVQSPPPARLVGYAGSDLVRLMAELFDNAANFSAPSTSVTVSSYQAGDGSITIDVLDHGIGMDDRELAEANALLASSEEPDMSTSRRLGMLVVNKLASRHGITVRMHGGEDFDGVRASVLVPAELVISSGTNTKLPTSDPSPSQSGLQPPGSQPSAPQPPPRGSAPHISDPPPADSPSAVSGQSLFEQNSGQPLPDRSPREPRRNGAVQHDTTSSRNNGSARRQVLEGGLPQRKPGGEFAGEAQPPFGPDAVSSHSWPSEPAPAEHAPAEQTFAESMFTDSAPVEPVPVEPVQEEPVRGLFEPPPKQGDAEEWSAPAVEQPIGQFDSTELPQPRHSYEQDLGPETQEMPPSFAEMATQWFQPSREDAYYQAEAQRQQVEDHHWPSSEDSVQSEPATPEPAPRDTGRRQRSGIGSGAAAWNFETDQAQQQADAIAHPEPASYTSSGLPRRTPRNQLASGATTVGKTEANTRSETRTGGNGIAEEAGRTRQDPEELRGRLSSFQRGARQGEPGMQPPAEHRAEPGSALQRGAASGTGTPGNEIASGSGLPRRQVSRAGTPDGDESAWNFATDRAQSAAEAAANHEPSEFTSAGLPRRTPRAQLAPGSAPSASSDQGGSDVRGQSAPDELRGRLSSFQQGVRRGRHSADE</sequence>
<feature type="region of interest" description="Disordered" evidence="6">
    <location>
        <begin position="651"/>
        <end position="792"/>
    </location>
</feature>
<feature type="compositionally biased region" description="Low complexity" evidence="6">
    <location>
        <begin position="661"/>
        <end position="676"/>
    </location>
</feature>
<reference evidence="9" key="1">
    <citation type="submission" date="2023-07" db="EMBL/GenBank/DDBJ databases">
        <title>Sequencing the genomes of 1000 actinobacteria strains.</title>
        <authorList>
            <person name="Klenk H.-P."/>
        </authorList>
    </citation>
    <scope>NUCLEOTIDE SEQUENCE</scope>
    <source>
        <strain evidence="9">DSM 45977</strain>
    </source>
</reference>
<dbReference type="EC" id="2.7.13.3" evidence="2"/>
<dbReference type="Pfam" id="PF08376">
    <property type="entry name" value="NIT"/>
    <property type="match status" value="1"/>
</dbReference>
<dbReference type="Proteomes" id="UP001180845">
    <property type="component" value="Unassembled WGS sequence"/>
</dbReference>
<dbReference type="SUPFAM" id="SSF55874">
    <property type="entry name" value="ATPase domain of HSP90 chaperone/DNA topoisomerase II/histidine kinase"/>
    <property type="match status" value="1"/>
</dbReference>
<organism evidence="9 10">
    <name type="scientific">Haloactinomyces albus</name>
    <dbReference type="NCBI Taxonomy" id="1352928"/>
    <lineage>
        <taxon>Bacteria</taxon>
        <taxon>Bacillati</taxon>
        <taxon>Actinomycetota</taxon>
        <taxon>Actinomycetes</taxon>
        <taxon>Actinopolysporales</taxon>
        <taxon>Actinopolysporaceae</taxon>
        <taxon>Haloactinomyces</taxon>
    </lineage>
</organism>